<reference evidence="1" key="1">
    <citation type="journal article" date="2010" name="ISME J.">
        <title>Metagenome of the Mediterranean deep chlorophyll maximum studied by direct and fosmid library 454 pyrosequencing.</title>
        <authorList>
            <person name="Ghai R."/>
            <person name="Martin-Cuadrado A.B."/>
            <person name="Molto A.G."/>
            <person name="Heredia I.G."/>
            <person name="Cabrera R."/>
            <person name="Martin J."/>
            <person name="Verdu M."/>
            <person name="Deschamps P."/>
            <person name="Moreira D."/>
            <person name="Lopez-Garcia P."/>
            <person name="Mira A."/>
            <person name="Rodriguez-Valera F."/>
        </authorList>
    </citation>
    <scope>NUCLEOTIDE SEQUENCE</scope>
</reference>
<dbReference type="InterPro" id="IPR020023">
    <property type="entry name" value="PseG"/>
</dbReference>
<evidence type="ECO:0000313" key="1">
    <source>
        <dbReference type="EMBL" id="ADD96533.1"/>
    </source>
</evidence>
<dbReference type="EMBL" id="GU943146">
    <property type="protein sequence ID" value="ADD96533.1"/>
    <property type="molecule type" value="Genomic_DNA"/>
</dbReference>
<name>D6PLD2_9ZZZZ</name>
<accession>D6PLD2</accession>
<protein>
    <submittedName>
        <fullName evidence="1">Uncharacterized protein</fullName>
    </submittedName>
</protein>
<dbReference type="NCBIfam" id="TIGR03590">
    <property type="entry name" value="PseG"/>
    <property type="match status" value="1"/>
</dbReference>
<proteinExistence type="predicted"/>
<sequence length="187" mass="20994">MRCLTLAEELRNAGAEVQFVTRAHEGNLKGLIEAKGFALCVLPAGQQTGSSIDASSPNESWLGDTQEQDAEDVIDCLKGSKPDWLITDHYALDETWEKLVRPYVKNIMVIDDLADRRHDCELLLDQNYTRGDLDRYADLVPPSCTKLLGPGYALLRREFAEARRDYKPKDGTVKRLFVFSAVPIPII</sequence>
<dbReference type="AlphaFoldDB" id="D6PLD2"/>
<organism evidence="1">
    <name type="scientific">uncultured organism MedDCM-OCT-S11-C293</name>
    <dbReference type="NCBI Taxonomy" id="743659"/>
    <lineage>
        <taxon>unclassified sequences</taxon>
        <taxon>environmental samples</taxon>
    </lineage>
</organism>
<dbReference type="Gene3D" id="3.40.50.11190">
    <property type="match status" value="1"/>
</dbReference>